<name>A0A9E1F9C9_9BACT</name>
<proteinExistence type="predicted"/>
<protein>
    <submittedName>
        <fullName evidence="1">Uncharacterized protein</fullName>
    </submittedName>
</protein>
<accession>A0A9E1F9C9</accession>
<evidence type="ECO:0000313" key="2">
    <source>
        <dbReference type="Proteomes" id="UP000824019"/>
    </source>
</evidence>
<dbReference type="Proteomes" id="UP000824019">
    <property type="component" value="Unassembled WGS sequence"/>
</dbReference>
<organism evidence="1 2">
    <name type="scientific">Campylobacter concisus</name>
    <dbReference type="NCBI Taxonomy" id="199"/>
    <lineage>
        <taxon>Bacteria</taxon>
        <taxon>Pseudomonadati</taxon>
        <taxon>Campylobacterota</taxon>
        <taxon>Epsilonproteobacteria</taxon>
        <taxon>Campylobacterales</taxon>
        <taxon>Campylobacteraceae</taxon>
        <taxon>Campylobacter</taxon>
    </lineage>
</organism>
<reference evidence="1" key="1">
    <citation type="submission" date="2021-02" db="EMBL/GenBank/DDBJ databases">
        <title>Infant gut strain persistence is associated with maternal origin, phylogeny, and functional potential including surface adhesion and iron acquisition.</title>
        <authorList>
            <person name="Lou Y.C."/>
        </authorList>
    </citation>
    <scope>NUCLEOTIDE SEQUENCE</scope>
    <source>
        <strain evidence="1">L3_101_000G1_dasL3_101_000G1_concoct_7_sub</strain>
    </source>
</reference>
<evidence type="ECO:0000313" key="1">
    <source>
        <dbReference type="EMBL" id="MBS5830389.1"/>
    </source>
</evidence>
<dbReference type="AlphaFoldDB" id="A0A9E1F9C9"/>
<sequence>MKTFCNDQAKPLLKFFTKTKSELVNLKLKQILNEGFISKPQGIFLKSAIRKRQKFEQNKTQNEWSLNEIVVFESEYESPEEYFSDVGSFVVKLASKFRASDLGEEIVLAVSFQALQFITLDKEQFKFIYEDYDESTNSVHIKIYAKRENDEILLYKDRIGGYKTEALIVYEVASSSQDTKSQSVLCAFQRVLARKICTFLYKFYTSN</sequence>
<dbReference type="EMBL" id="JAHAKR010000272">
    <property type="protein sequence ID" value="MBS5830389.1"/>
    <property type="molecule type" value="Genomic_DNA"/>
</dbReference>
<gene>
    <name evidence="1" type="ORF">KIC69_06140</name>
</gene>
<comment type="caution">
    <text evidence="1">The sequence shown here is derived from an EMBL/GenBank/DDBJ whole genome shotgun (WGS) entry which is preliminary data.</text>
</comment>